<feature type="active site" evidence="8">
    <location>
        <position position="206"/>
    </location>
</feature>
<name>A0A8B8LN11_ABRPR</name>
<keyword evidence="12" id="KW-1185">Reference proteome</keyword>
<dbReference type="KEGG" id="aprc:113866087"/>
<dbReference type="InterPro" id="IPR006626">
    <property type="entry name" value="PbH1"/>
</dbReference>
<comment type="subcellular location">
    <subcellularLocation>
        <location evidence="1">Secreted</location>
        <location evidence="1">Cell wall</location>
    </subcellularLocation>
</comment>
<evidence type="ECO:0000256" key="9">
    <source>
        <dbReference type="RuleBase" id="RU361169"/>
    </source>
</evidence>
<dbReference type="GO" id="GO:0005975">
    <property type="term" value="P:carbohydrate metabolic process"/>
    <property type="evidence" value="ECO:0007669"/>
    <property type="project" value="InterPro"/>
</dbReference>
<dbReference type="Gene3D" id="2.160.20.10">
    <property type="entry name" value="Single-stranded right-handed beta-helix, Pectin lyase-like"/>
    <property type="match status" value="1"/>
</dbReference>
<protein>
    <submittedName>
        <fullName evidence="13">Probable polygalacturonase At3g15720</fullName>
    </submittedName>
</protein>
<dbReference type="InterPro" id="IPR012334">
    <property type="entry name" value="Pectin_lyas_fold"/>
</dbReference>
<dbReference type="SUPFAM" id="SSF51126">
    <property type="entry name" value="Pectin lyase-like"/>
    <property type="match status" value="1"/>
</dbReference>
<proteinExistence type="inferred from homology"/>
<reference evidence="12" key="1">
    <citation type="journal article" date="2019" name="Toxins">
        <title>Detection of Abrin-Like and Prepropulchellin-Like Toxin Genes and Transcripts Using Whole Genome Sequencing and Full-Length Transcript Sequencing of Abrus precatorius.</title>
        <authorList>
            <person name="Hovde B.T."/>
            <person name="Daligault H.E."/>
            <person name="Hanschen E.R."/>
            <person name="Kunde Y.A."/>
            <person name="Johnson M.B."/>
            <person name="Starkenburg S.R."/>
            <person name="Johnson S.L."/>
        </authorList>
    </citation>
    <scope>NUCLEOTIDE SEQUENCE [LARGE SCALE GENOMIC DNA]</scope>
</reference>
<feature type="region of interest" description="Disordered" evidence="10">
    <location>
        <begin position="340"/>
        <end position="360"/>
    </location>
</feature>
<dbReference type="GO" id="GO:0004650">
    <property type="term" value="F:polygalacturonase activity"/>
    <property type="evidence" value="ECO:0007669"/>
    <property type="project" value="InterPro"/>
</dbReference>
<evidence type="ECO:0000313" key="13">
    <source>
        <dbReference type="RefSeq" id="XP_027356778.1"/>
    </source>
</evidence>
<keyword evidence="7" id="KW-0961">Cell wall biogenesis/degradation</keyword>
<evidence type="ECO:0000259" key="11">
    <source>
        <dbReference type="Pfam" id="PF04676"/>
    </source>
</evidence>
<dbReference type="InterPro" id="IPR006767">
    <property type="entry name" value="Cwf19-like_C_dom-2"/>
</dbReference>
<keyword evidence="4" id="KW-0964">Secreted</keyword>
<evidence type="ECO:0000256" key="6">
    <source>
        <dbReference type="ARBA" id="ARBA00023295"/>
    </source>
</evidence>
<evidence type="ECO:0000256" key="2">
    <source>
        <dbReference type="ARBA" id="ARBA00008834"/>
    </source>
</evidence>
<organism evidence="12 13">
    <name type="scientific">Abrus precatorius</name>
    <name type="common">Indian licorice</name>
    <name type="synonym">Glycine abrus</name>
    <dbReference type="NCBI Taxonomy" id="3816"/>
    <lineage>
        <taxon>Eukaryota</taxon>
        <taxon>Viridiplantae</taxon>
        <taxon>Streptophyta</taxon>
        <taxon>Embryophyta</taxon>
        <taxon>Tracheophyta</taxon>
        <taxon>Spermatophyta</taxon>
        <taxon>Magnoliopsida</taxon>
        <taxon>eudicotyledons</taxon>
        <taxon>Gunneridae</taxon>
        <taxon>Pentapetalae</taxon>
        <taxon>rosids</taxon>
        <taxon>fabids</taxon>
        <taxon>Fabales</taxon>
        <taxon>Fabaceae</taxon>
        <taxon>Papilionoideae</taxon>
        <taxon>50 kb inversion clade</taxon>
        <taxon>NPAAA clade</taxon>
        <taxon>indigoferoid/millettioid clade</taxon>
        <taxon>Abreae</taxon>
        <taxon>Abrus</taxon>
    </lineage>
</organism>
<feature type="domain" description="Cwf19-like protein C-terminal" evidence="11">
    <location>
        <begin position="361"/>
        <end position="456"/>
    </location>
</feature>
<evidence type="ECO:0000313" key="12">
    <source>
        <dbReference type="Proteomes" id="UP000694853"/>
    </source>
</evidence>
<dbReference type="InterPro" id="IPR011050">
    <property type="entry name" value="Pectin_lyase_fold/virulence"/>
</dbReference>
<dbReference type="OrthoDB" id="187139at2759"/>
<dbReference type="GeneID" id="113866087"/>
<evidence type="ECO:0000256" key="3">
    <source>
        <dbReference type="ARBA" id="ARBA00022512"/>
    </source>
</evidence>
<dbReference type="GO" id="GO:0071555">
    <property type="term" value="P:cell wall organization"/>
    <property type="evidence" value="ECO:0007669"/>
    <property type="project" value="UniProtKB-KW"/>
</dbReference>
<dbReference type="InterPro" id="IPR000743">
    <property type="entry name" value="Glyco_hydro_28"/>
</dbReference>
<evidence type="ECO:0000256" key="5">
    <source>
        <dbReference type="ARBA" id="ARBA00022801"/>
    </source>
</evidence>
<sequence>MDYGAVGDSFTDDSQAFLTAWSNVCGMKNGAPTLEVPPGKTFKLNPLKFSGPCNSSPIHFQLEGNIVAPNSTEAWKDKDPSRWIEISNVDGLQIDGGGQIDGWGSVWWKDCNALHIHNCNKLQLKGTRHLNSARNHISINYCNYTTLFNLTITAPKDSPNTDGIDIAQSSYTLIQNSIISTGDDCIAINNGTTNINITGVTCGPGHGISVGSLGGKGAYDIVEQVYVNNCSFNGAENGMRIKTWPGGSGYARNITFKQIILTNTNNPIIIDQNYEDLMKVSAVKISGVNFRDVNGTSGSEIAITLNCSQSVWCTDIFMDTINITSTSSGSNVHASCHNARGVASSTSPDDKPGFSGSAEDELSQHNAKKLIDTSQKGLRIPKHFPYFHVEFGLNKGFVHVIDDEKQFKSSHGLNVIRGMLHLAAEDMYRRRRYEAVEVQKQAVASFSKEWDLFGWTKQLHGTS</sequence>
<dbReference type="AlphaFoldDB" id="A0A8B8LN11"/>
<accession>A0A8B8LN11</accession>
<dbReference type="PROSITE" id="PS00502">
    <property type="entry name" value="POLYGALACTURONASE"/>
    <property type="match status" value="1"/>
</dbReference>
<dbReference type="Proteomes" id="UP000694853">
    <property type="component" value="Unplaced"/>
</dbReference>
<evidence type="ECO:0000256" key="1">
    <source>
        <dbReference type="ARBA" id="ARBA00004191"/>
    </source>
</evidence>
<gene>
    <name evidence="13" type="primary">LOC113866087</name>
</gene>
<dbReference type="PANTHER" id="PTHR31375">
    <property type="match status" value="1"/>
</dbReference>
<comment type="similarity">
    <text evidence="2 9">Belongs to the glycosyl hydrolase 28 family.</text>
</comment>
<reference evidence="13" key="2">
    <citation type="submission" date="2025-08" db="UniProtKB">
        <authorList>
            <consortium name="RefSeq"/>
        </authorList>
    </citation>
    <scope>IDENTIFICATION</scope>
    <source>
        <tissue evidence="13">Young leaves</tissue>
    </source>
</reference>
<evidence type="ECO:0000256" key="7">
    <source>
        <dbReference type="ARBA" id="ARBA00023316"/>
    </source>
</evidence>
<keyword evidence="5 9" id="KW-0378">Hydrolase</keyword>
<dbReference type="RefSeq" id="XP_027356778.1">
    <property type="nucleotide sequence ID" value="XM_027500977.1"/>
</dbReference>
<dbReference type="Pfam" id="PF00295">
    <property type="entry name" value="Glyco_hydro_28"/>
    <property type="match status" value="1"/>
</dbReference>
<keyword evidence="6 9" id="KW-0326">Glycosidase</keyword>
<evidence type="ECO:0000256" key="8">
    <source>
        <dbReference type="PROSITE-ProRule" id="PRU10052"/>
    </source>
</evidence>
<dbReference type="Pfam" id="PF04676">
    <property type="entry name" value="CwfJ_C_2"/>
    <property type="match status" value="1"/>
</dbReference>
<evidence type="ECO:0000256" key="4">
    <source>
        <dbReference type="ARBA" id="ARBA00022525"/>
    </source>
</evidence>
<evidence type="ECO:0000256" key="10">
    <source>
        <dbReference type="SAM" id="MobiDB-lite"/>
    </source>
</evidence>
<dbReference type="SMART" id="SM00710">
    <property type="entry name" value="PbH1"/>
    <property type="match status" value="6"/>
</dbReference>
<keyword evidence="3" id="KW-0134">Cell wall</keyword>